<dbReference type="Proteomes" id="UP000887013">
    <property type="component" value="Unassembled WGS sequence"/>
</dbReference>
<gene>
    <name evidence="1" type="ORF">NPIL_218791</name>
</gene>
<keyword evidence="2" id="KW-1185">Reference proteome</keyword>
<evidence type="ECO:0000313" key="2">
    <source>
        <dbReference type="Proteomes" id="UP000887013"/>
    </source>
</evidence>
<accession>A0A8X6P6I4</accession>
<sequence length="82" mass="9590">MTAEIPKLSDGHLFRNFYSGWLRLYVLEASIRDTLQHPVYRHFFFSLPEFNSKADICMKTIPTQSVRFQVSASDLHPPQIFT</sequence>
<dbReference type="EMBL" id="BMAW01016385">
    <property type="protein sequence ID" value="GFT48780.1"/>
    <property type="molecule type" value="Genomic_DNA"/>
</dbReference>
<name>A0A8X6P6I4_NEPPI</name>
<comment type="caution">
    <text evidence="1">The sequence shown here is derived from an EMBL/GenBank/DDBJ whole genome shotgun (WGS) entry which is preliminary data.</text>
</comment>
<dbReference type="AlphaFoldDB" id="A0A8X6P6I4"/>
<proteinExistence type="predicted"/>
<protein>
    <submittedName>
        <fullName evidence="1">Uncharacterized protein</fullName>
    </submittedName>
</protein>
<evidence type="ECO:0000313" key="1">
    <source>
        <dbReference type="EMBL" id="GFT48780.1"/>
    </source>
</evidence>
<organism evidence="1 2">
    <name type="scientific">Nephila pilipes</name>
    <name type="common">Giant wood spider</name>
    <name type="synonym">Nephila maculata</name>
    <dbReference type="NCBI Taxonomy" id="299642"/>
    <lineage>
        <taxon>Eukaryota</taxon>
        <taxon>Metazoa</taxon>
        <taxon>Ecdysozoa</taxon>
        <taxon>Arthropoda</taxon>
        <taxon>Chelicerata</taxon>
        <taxon>Arachnida</taxon>
        <taxon>Araneae</taxon>
        <taxon>Araneomorphae</taxon>
        <taxon>Entelegynae</taxon>
        <taxon>Araneoidea</taxon>
        <taxon>Nephilidae</taxon>
        <taxon>Nephila</taxon>
    </lineage>
</organism>
<reference evidence="1" key="1">
    <citation type="submission" date="2020-08" db="EMBL/GenBank/DDBJ databases">
        <title>Multicomponent nature underlies the extraordinary mechanical properties of spider dragline silk.</title>
        <authorList>
            <person name="Kono N."/>
            <person name="Nakamura H."/>
            <person name="Mori M."/>
            <person name="Yoshida Y."/>
            <person name="Ohtoshi R."/>
            <person name="Malay A.D."/>
            <person name="Moran D.A.P."/>
            <person name="Tomita M."/>
            <person name="Numata K."/>
            <person name="Arakawa K."/>
        </authorList>
    </citation>
    <scope>NUCLEOTIDE SEQUENCE</scope>
</reference>